<dbReference type="PANTHER" id="PTHR35813:SF1">
    <property type="entry name" value="INNER MEMBRANE PROTEIN YBAN"/>
    <property type="match status" value="1"/>
</dbReference>
<sequence>MKALYFVLGISFFSLGAVGAVLPGLPTTVFMLLALWAFSRSSKRFHDWLYHHPLFGPSLQQWHEHQIIPKNAKIFS</sequence>
<dbReference type="Pfam" id="PF04304">
    <property type="entry name" value="DUF454"/>
    <property type="match status" value="1"/>
</dbReference>
<dbReference type="AlphaFoldDB" id="A0A3B0Y1R3"/>
<feature type="transmembrane region" description="Helical" evidence="1">
    <location>
        <begin position="6"/>
        <end position="38"/>
    </location>
</feature>
<evidence type="ECO:0000256" key="1">
    <source>
        <dbReference type="SAM" id="Phobius"/>
    </source>
</evidence>
<gene>
    <name evidence="2" type="ORF">MNBD_GAMMA13-2104</name>
</gene>
<proteinExistence type="predicted"/>
<keyword evidence="1" id="KW-0472">Membrane</keyword>
<dbReference type="GO" id="GO:0005886">
    <property type="term" value="C:plasma membrane"/>
    <property type="evidence" value="ECO:0007669"/>
    <property type="project" value="TreeGrafter"/>
</dbReference>
<evidence type="ECO:0008006" key="3">
    <source>
        <dbReference type="Google" id="ProtNLM"/>
    </source>
</evidence>
<keyword evidence="1" id="KW-0812">Transmembrane</keyword>
<protein>
    <recommendedName>
        <fullName evidence="3">Inner membrane protein YbaN</fullName>
    </recommendedName>
</protein>
<keyword evidence="1" id="KW-1133">Transmembrane helix</keyword>
<feature type="non-terminal residue" evidence="2">
    <location>
        <position position="76"/>
    </location>
</feature>
<dbReference type="EMBL" id="UOFK01000060">
    <property type="protein sequence ID" value="VAW74625.1"/>
    <property type="molecule type" value="Genomic_DNA"/>
</dbReference>
<organism evidence="2">
    <name type="scientific">hydrothermal vent metagenome</name>
    <dbReference type="NCBI Taxonomy" id="652676"/>
    <lineage>
        <taxon>unclassified sequences</taxon>
        <taxon>metagenomes</taxon>
        <taxon>ecological metagenomes</taxon>
    </lineage>
</organism>
<accession>A0A3B0Y1R3</accession>
<name>A0A3B0Y1R3_9ZZZZ</name>
<dbReference type="InterPro" id="IPR007401">
    <property type="entry name" value="DUF454"/>
</dbReference>
<evidence type="ECO:0000313" key="2">
    <source>
        <dbReference type="EMBL" id="VAW74625.1"/>
    </source>
</evidence>
<reference evidence="2" key="1">
    <citation type="submission" date="2018-06" db="EMBL/GenBank/DDBJ databases">
        <authorList>
            <person name="Zhirakovskaya E."/>
        </authorList>
    </citation>
    <scope>NUCLEOTIDE SEQUENCE</scope>
</reference>
<dbReference type="PANTHER" id="PTHR35813">
    <property type="entry name" value="INNER MEMBRANE PROTEIN YBAN"/>
    <property type="match status" value="1"/>
</dbReference>